<comment type="caution">
    <text evidence="1">The sequence shown here is derived from an EMBL/GenBank/DDBJ whole genome shotgun (WGS) entry which is preliminary data.</text>
</comment>
<sequence length="25" mass="2921">MEVCVGKLANWGEEETEIERKREGK</sequence>
<organism evidence="1 2">
    <name type="scientific">Senna tora</name>
    <dbReference type="NCBI Taxonomy" id="362788"/>
    <lineage>
        <taxon>Eukaryota</taxon>
        <taxon>Viridiplantae</taxon>
        <taxon>Streptophyta</taxon>
        <taxon>Embryophyta</taxon>
        <taxon>Tracheophyta</taxon>
        <taxon>Spermatophyta</taxon>
        <taxon>Magnoliopsida</taxon>
        <taxon>eudicotyledons</taxon>
        <taxon>Gunneridae</taxon>
        <taxon>Pentapetalae</taxon>
        <taxon>rosids</taxon>
        <taxon>fabids</taxon>
        <taxon>Fabales</taxon>
        <taxon>Fabaceae</taxon>
        <taxon>Caesalpinioideae</taxon>
        <taxon>Cassia clade</taxon>
        <taxon>Senna</taxon>
    </lineage>
</organism>
<reference evidence="1" key="1">
    <citation type="submission" date="2020-09" db="EMBL/GenBank/DDBJ databases">
        <title>Genome-Enabled Discovery of Anthraquinone Biosynthesis in Senna tora.</title>
        <authorList>
            <person name="Kang S.-H."/>
            <person name="Pandey R.P."/>
            <person name="Lee C.-M."/>
            <person name="Sim J.-S."/>
            <person name="Jeong J.-T."/>
            <person name="Choi B.-S."/>
            <person name="Jung M."/>
            <person name="Ginzburg D."/>
            <person name="Zhao K."/>
            <person name="Won S.Y."/>
            <person name="Oh T.-J."/>
            <person name="Yu Y."/>
            <person name="Kim N.-H."/>
            <person name="Lee O.R."/>
            <person name="Lee T.-H."/>
            <person name="Bashyal P."/>
            <person name="Kim T.-S."/>
            <person name="Lee W.-H."/>
            <person name="Kawkins C."/>
            <person name="Kim C.-K."/>
            <person name="Kim J.S."/>
            <person name="Ahn B.O."/>
            <person name="Rhee S.Y."/>
            <person name="Sohng J.K."/>
        </authorList>
    </citation>
    <scope>NUCLEOTIDE SEQUENCE</scope>
    <source>
        <tissue evidence="1">Leaf</tissue>
    </source>
</reference>
<name>A0A834TK78_9FABA</name>
<dbReference type="Proteomes" id="UP000634136">
    <property type="component" value="Unassembled WGS sequence"/>
</dbReference>
<accession>A0A834TK78</accession>
<protein>
    <submittedName>
        <fullName evidence="1">Uncharacterized protein</fullName>
    </submittedName>
</protein>
<proteinExistence type="predicted"/>
<dbReference type="EMBL" id="JAAIUW010000007">
    <property type="protein sequence ID" value="KAF7822812.1"/>
    <property type="molecule type" value="Genomic_DNA"/>
</dbReference>
<keyword evidence="2" id="KW-1185">Reference proteome</keyword>
<gene>
    <name evidence="1" type="ORF">G2W53_020956</name>
</gene>
<dbReference type="AlphaFoldDB" id="A0A834TK78"/>
<evidence type="ECO:0000313" key="1">
    <source>
        <dbReference type="EMBL" id="KAF7822812.1"/>
    </source>
</evidence>
<evidence type="ECO:0000313" key="2">
    <source>
        <dbReference type="Proteomes" id="UP000634136"/>
    </source>
</evidence>